<name>A0A1G2QEH9_9BACT</name>
<protein>
    <recommendedName>
        <fullName evidence="3">tRNA threonylcarbamoyladenosine biosynthesis protein TsaE</fullName>
    </recommendedName>
    <alternativeName>
        <fullName evidence="10">t(6)A37 threonylcarbamoyladenosine biosynthesis protein TsaE</fullName>
    </alternativeName>
</protein>
<dbReference type="GO" id="GO:0016740">
    <property type="term" value="F:transferase activity"/>
    <property type="evidence" value="ECO:0007669"/>
    <property type="project" value="UniProtKB-KW"/>
</dbReference>
<evidence type="ECO:0000256" key="2">
    <source>
        <dbReference type="ARBA" id="ARBA00007599"/>
    </source>
</evidence>
<keyword evidence="11" id="KW-0808">Transferase</keyword>
<dbReference type="Pfam" id="PF02367">
    <property type="entry name" value="TsaE"/>
    <property type="match status" value="1"/>
</dbReference>
<reference evidence="11 12" key="1">
    <citation type="journal article" date="2016" name="Nat. Commun.">
        <title>Thousands of microbial genomes shed light on interconnected biogeochemical processes in an aquifer system.</title>
        <authorList>
            <person name="Anantharaman K."/>
            <person name="Brown C.T."/>
            <person name="Hug L.A."/>
            <person name="Sharon I."/>
            <person name="Castelle C.J."/>
            <person name="Probst A.J."/>
            <person name="Thomas B.C."/>
            <person name="Singh A."/>
            <person name="Wilkins M.J."/>
            <person name="Karaoz U."/>
            <person name="Brodie E.L."/>
            <person name="Williams K.H."/>
            <person name="Hubbard S.S."/>
            <person name="Banfield J.F."/>
        </authorList>
    </citation>
    <scope>NUCLEOTIDE SEQUENCE [LARGE SCALE GENOMIC DNA]</scope>
</reference>
<evidence type="ECO:0000256" key="5">
    <source>
        <dbReference type="ARBA" id="ARBA00022694"/>
    </source>
</evidence>
<evidence type="ECO:0000256" key="7">
    <source>
        <dbReference type="ARBA" id="ARBA00022741"/>
    </source>
</evidence>
<accession>A0A1G2QEH9</accession>
<evidence type="ECO:0000256" key="10">
    <source>
        <dbReference type="ARBA" id="ARBA00032441"/>
    </source>
</evidence>
<evidence type="ECO:0000256" key="3">
    <source>
        <dbReference type="ARBA" id="ARBA00019010"/>
    </source>
</evidence>
<sequence length="146" mass="16181">MPKVTTNNLNETKVLAKEIVNKLGLAAKGATILALFGDLGAGKTSFTQGVAEALGIAETISSPTFVIEKIYDLQNQSFHKLIHIDAYRLESGSDLLKLGFMDILADETNLIILEWTENVLEILPPTINKINFKFVDENTREINYEI</sequence>
<evidence type="ECO:0000256" key="1">
    <source>
        <dbReference type="ARBA" id="ARBA00004496"/>
    </source>
</evidence>
<dbReference type="NCBIfam" id="TIGR00150">
    <property type="entry name" value="T6A_YjeE"/>
    <property type="match status" value="1"/>
</dbReference>
<dbReference type="GO" id="GO:0046872">
    <property type="term" value="F:metal ion binding"/>
    <property type="evidence" value="ECO:0007669"/>
    <property type="project" value="UniProtKB-KW"/>
</dbReference>
<keyword evidence="4" id="KW-0963">Cytoplasm</keyword>
<organism evidence="11 12">
    <name type="scientific">Candidatus Vogelbacteria bacterium RIFOXYD1_FULL_44_32</name>
    <dbReference type="NCBI Taxonomy" id="1802438"/>
    <lineage>
        <taxon>Bacteria</taxon>
        <taxon>Candidatus Vogeliibacteriota</taxon>
    </lineage>
</organism>
<dbReference type="InterPro" id="IPR003442">
    <property type="entry name" value="T6A_TsaE"/>
</dbReference>
<dbReference type="GO" id="GO:0002949">
    <property type="term" value="P:tRNA threonylcarbamoyladenosine modification"/>
    <property type="evidence" value="ECO:0007669"/>
    <property type="project" value="InterPro"/>
</dbReference>
<dbReference type="STRING" id="1802438.A2571_00800"/>
<evidence type="ECO:0000256" key="9">
    <source>
        <dbReference type="ARBA" id="ARBA00022842"/>
    </source>
</evidence>
<evidence type="ECO:0000313" key="12">
    <source>
        <dbReference type="Proteomes" id="UP000177043"/>
    </source>
</evidence>
<comment type="subcellular location">
    <subcellularLocation>
        <location evidence="1">Cytoplasm</location>
    </subcellularLocation>
</comment>
<dbReference type="PANTHER" id="PTHR33540">
    <property type="entry name" value="TRNA THREONYLCARBAMOYLADENOSINE BIOSYNTHESIS PROTEIN TSAE"/>
    <property type="match status" value="1"/>
</dbReference>
<dbReference type="EMBL" id="MHTJ01000002">
    <property type="protein sequence ID" value="OHA58996.1"/>
    <property type="molecule type" value="Genomic_DNA"/>
</dbReference>
<comment type="caution">
    <text evidence="11">The sequence shown here is derived from an EMBL/GenBank/DDBJ whole genome shotgun (WGS) entry which is preliminary data.</text>
</comment>
<dbReference type="SUPFAM" id="SSF52540">
    <property type="entry name" value="P-loop containing nucleoside triphosphate hydrolases"/>
    <property type="match status" value="1"/>
</dbReference>
<keyword evidence="6" id="KW-0479">Metal-binding</keyword>
<keyword evidence="8" id="KW-0067">ATP-binding</keyword>
<dbReference type="Proteomes" id="UP000177043">
    <property type="component" value="Unassembled WGS sequence"/>
</dbReference>
<dbReference type="GO" id="GO:0005524">
    <property type="term" value="F:ATP binding"/>
    <property type="evidence" value="ECO:0007669"/>
    <property type="project" value="UniProtKB-KW"/>
</dbReference>
<keyword evidence="9" id="KW-0460">Magnesium</keyword>
<proteinExistence type="inferred from homology"/>
<keyword evidence="7" id="KW-0547">Nucleotide-binding</keyword>
<evidence type="ECO:0000256" key="8">
    <source>
        <dbReference type="ARBA" id="ARBA00022840"/>
    </source>
</evidence>
<dbReference type="InterPro" id="IPR027417">
    <property type="entry name" value="P-loop_NTPase"/>
</dbReference>
<dbReference type="Gene3D" id="3.40.50.300">
    <property type="entry name" value="P-loop containing nucleotide triphosphate hydrolases"/>
    <property type="match status" value="1"/>
</dbReference>
<evidence type="ECO:0000313" key="11">
    <source>
        <dbReference type="EMBL" id="OHA58996.1"/>
    </source>
</evidence>
<comment type="similarity">
    <text evidence="2">Belongs to the TsaE family.</text>
</comment>
<dbReference type="GO" id="GO:0005737">
    <property type="term" value="C:cytoplasm"/>
    <property type="evidence" value="ECO:0007669"/>
    <property type="project" value="UniProtKB-SubCell"/>
</dbReference>
<keyword evidence="5" id="KW-0819">tRNA processing</keyword>
<dbReference type="AlphaFoldDB" id="A0A1G2QEH9"/>
<evidence type="ECO:0000256" key="6">
    <source>
        <dbReference type="ARBA" id="ARBA00022723"/>
    </source>
</evidence>
<gene>
    <name evidence="11" type="ORF">A2571_00800</name>
</gene>
<dbReference type="PANTHER" id="PTHR33540:SF2">
    <property type="entry name" value="TRNA THREONYLCARBAMOYLADENOSINE BIOSYNTHESIS PROTEIN TSAE"/>
    <property type="match status" value="1"/>
</dbReference>
<evidence type="ECO:0000256" key="4">
    <source>
        <dbReference type="ARBA" id="ARBA00022490"/>
    </source>
</evidence>